<keyword evidence="1" id="KW-0805">Transcription regulation</keyword>
<dbReference type="PANTHER" id="PTHR42756:SF1">
    <property type="entry name" value="TRANSCRIPTIONAL REPRESSOR OF EMRAB OPERON"/>
    <property type="match status" value="1"/>
</dbReference>
<proteinExistence type="predicted"/>
<dbReference type="PROSITE" id="PS01117">
    <property type="entry name" value="HTH_MARR_1"/>
    <property type="match status" value="1"/>
</dbReference>
<dbReference type="RefSeq" id="WP_345227509.1">
    <property type="nucleotide sequence ID" value="NZ_BAAAXE010000014.1"/>
</dbReference>
<organism evidence="5 6">
    <name type="scientific">Streptomyces cremeus</name>
    <dbReference type="NCBI Taxonomy" id="66881"/>
    <lineage>
        <taxon>Bacteria</taxon>
        <taxon>Bacillati</taxon>
        <taxon>Actinomycetota</taxon>
        <taxon>Actinomycetes</taxon>
        <taxon>Kitasatosporales</taxon>
        <taxon>Streptomycetaceae</taxon>
        <taxon>Streptomyces</taxon>
    </lineage>
</organism>
<accession>A0ABV5PAL1</accession>
<reference evidence="5 6" key="1">
    <citation type="submission" date="2024-09" db="EMBL/GenBank/DDBJ databases">
        <authorList>
            <person name="Sun Q."/>
            <person name="Mori K."/>
        </authorList>
    </citation>
    <scope>NUCLEOTIDE SEQUENCE [LARGE SCALE GENOMIC DNA]</scope>
    <source>
        <strain evidence="5 6">JCM 4362</strain>
    </source>
</reference>
<dbReference type="InterPro" id="IPR036388">
    <property type="entry name" value="WH-like_DNA-bd_sf"/>
</dbReference>
<gene>
    <name evidence="5" type="ORF">ACFFTU_09730</name>
</gene>
<dbReference type="SUPFAM" id="SSF46785">
    <property type="entry name" value="Winged helix' DNA-binding domain"/>
    <property type="match status" value="1"/>
</dbReference>
<feature type="domain" description="HTH marR-type" evidence="4">
    <location>
        <begin position="44"/>
        <end position="179"/>
    </location>
</feature>
<dbReference type="Gene3D" id="1.10.10.10">
    <property type="entry name" value="Winged helix-like DNA-binding domain superfamily/Winged helix DNA-binding domain"/>
    <property type="match status" value="1"/>
</dbReference>
<comment type="caution">
    <text evidence="5">The sequence shown here is derived from an EMBL/GenBank/DDBJ whole genome shotgun (WGS) entry which is preliminary data.</text>
</comment>
<dbReference type="EMBL" id="JBHMCR010000005">
    <property type="protein sequence ID" value="MFB9520225.1"/>
    <property type="molecule type" value="Genomic_DNA"/>
</dbReference>
<evidence type="ECO:0000256" key="1">
    <source>
        <dbReference type="ARBA" id="ARBA00023015"/>
    </source>
</evidence>
<dbReference type="PANTHER" id="PTHR42756">
    <property type="entry name" value="TRANSCRIPTIONAL REGULATOR, MARR"/>
    <property type="match status" value="1"/>
</dbReference>
<keyword evidence="2" id="KW-0238">DNA-binding</keyword>
<evidence type="ECO:0000259" key="4">
    <source>
        <dbReference type="PROSITE" id="PS50995"/>
    </source>
</evidence>
<dbReference type="InterPro" id="IPR023187">
    <property type="entry name" value="Tscrpt_reg_MarR-type_CS"/>
</dbReference>
<evidence type="ECO:0000313" key="6">
    <source>
        <dbReference type="Proteomes" id="UP001589718"/>
    </source>
</evidence>
<name>A0ABV5PAL1_STRCM</name>
<evidence type="ECO:0000256" key="3">
    <source>
        <dbReference type="ARBA" id="ARBA00023163"/>
    </source>
</evidence>
<keyword evidence="6" id="KW-1185">Reference proteome</keyword>
<sequence>MDNATADPTDTATDDADDAITDSIDSIIDLWTHERPDLTDALWPVEVLGRLQRLGVALEKEFRAFAAERGLELGEFDVLSTLQRSGPPYELTAGAFRKAAMVTSGAITNRIDRMEAKGLVERVRGTEDRRSVKIRLTEKGHRITRDYLTAHLANEARMLAPFDREECADLADKLRRLLVSLGDTSIT</sequence>
<dbReference type="Pfam" id="PF12802">
    <property type="entry name" value="MarR_2"/>
    <property type="match status" value="1"/>
</dbReference>
<dbReference type="InterPro" id="IPR036390">
    <property type="entry name" value="WH_DNA-bd_sf"/>
</dbReference>
<dbReference type="Proteomes" id="UP001589718">
    <property type="component" value="Unassembled WGS sequence"/>
</dbReference>
<dbReference type="PROSITE" id="PS50995">
    <property type="entry name" value="HTH_MARR_2"/>
    <property type="match status" value="1"/>
</dbReference>
<keyword evidence="3" id="KW-0804">Transcription</keyword>
<evidence type="ECO:0000256" key="2">
    <source>
        <dbReference type="ARBA" id="ARBA00023125"/>
    </source>
</evidence>
<dbReference type="PRINTS" id="PR00598">
    <property type="entry name" value="HTHMARR"/>
</dbReference>
<dbReference type="InterPro" id="IPR000835">
    <property type="entry name" value="HTH_MarR-typ"/>
</dbReference>
<evidence type="ECO:0000313" key="5">
    <source>
        <dbReference type="EMBL" id="MFB9520225.1"/>
    </source>
</evidence>
<protein>
    <submittedName>
        <fullName evidence="5">MarR family winged helix-turn-helix transcriptional regulator</fullName>
    </submittedName>
</protein>
<dbReference type="SMART" id="SM00347">
    <property type="entry name" value="HTH_MARR"/>
    <property type="match status" value="1"/>
</dbReference>